<dbReference type="GO" id="GO:0000150">
    <property type="term" value="F:DNA strand exchange activity"/>
    <property type="evidence" value="ECO:0007669"/>
    <property type="project" value="InterPro"/>
</dbReference>
<evidence type="ECO:0000256" key="2">
    <source>
        <dbReference type="ARBA" id="ARBA00023125"/>
    </source>
</evidence>
<accession>A0A6H1ZZF7</accession>
<reference evidence="6" key="1">
    <citation type="submission" date="2020-03" db="EMBL/GenBank/DDBJ databases">
        <title>The deep terrestrial virosphere.</title>
        <authorList>
            <person name="Holmfeldt K."/>
            <person name="Nilsson E."/>
            <person name="Simone D."/>
            <person name="Lopez-Fernandez M."/>
            <person name="Wu X."/>
            <person name="de Brujin I."/>
            <person name="Lundin D."/>
            <person name="Andersson A."/>
            <person name="Bertilsson S."/>
            <person name="Dopson M."/>
        </authorList>
    </citation>
    <scope>NUCLEOTIDE SEQUENCE</scope>
    <source>
        <strain evidence="6">TM448A03398</strain>
    </source>
</reference>
<dbReference type="InterPro" id="IPR006119">
    <property type="entry name" value="Resolv_N"/>
</dbReference>
<keyword evidence="3" id="KW-0233">DNA recombination</keyword>
<keyword evidence="2" id="KW-0238">DNA-binding</keyword>
<dbReference type="PROSITE" id="PS51736">
    <property type="entry name" value="RECOMBINASES_3"/>
    <property type="match status" value="1"/>
</dbReference>
<evidence type="ECO:0000259" key="5">
    <source>
        <dbReference type="PROSITE" id="PS51736"/>
    </source>
</evidence>
<name>A0A6H1ZZF7_9ZZZZ</name>
<evidence type="ECO:0000256" key="4">
    <source>
        <dbReference type="SAM" id="MobiDB-lite"/>
    </source>
</evidence>
<organism evidence="6">
    <name type="scientific">viral metagenome</name>
    <dbReference type="NCBI Taxonomy" id="1070528"/>
    <lineage>
        <taxon>unclassified sequences</taxon>
        <taxon>metagenomes</taxon>
        <taxon>organismal metagenomes</taxon>
    </lineage>
</organism>
<evidence type="ECO:0000313" key="6">
    <source>
        <dbReference type="EMBL" id="QJA53323.1"/>
    </source>
</evidence>
<sequence length="174" mass="19695">MNPTAGIPDPARCWGYARVSTEEQNLDLQVNALRAVGVLEDHIITDKDSGANEKRPGYIRLRNLIRSGSAALIKTYRIDRLGRDQYELVDLFQLLEKHDCSLISLCEPFVESWRESSWAFRALWEAVGDARYELLRLRERQKAGIQAAHDAGKHLGRPRNAEKTKEPKGAPMGI</sequence>
<feature type="domain" description="Resolvase/invertase-type recombinase catalytic" evidence="5">
    <location>
        <begin position="12"/>
        <end position="152"/>
    </location>
</feature>
<dbReference type="SMART" id="SM00857">
    <property type="entry name" value="Resolvase"/>
    <property type="match status" value="1"/>
</dbReference>
<evidence type="ECO:0000256" key="1">
    <source>
        <dbReference type="ARBA" id="ARBA00022908"/>
    </source>
</evidence>
<dbReference type="SUPFAM" id="SSF53041">
    <property type="entry name" value="Resolvase-like"/>
    <property type="match status" value="1"/>
</dbReference>
<proteinExistence type="predicted"/>
<protein>
    <submittedName>
        <fullName evidence="6">Putative resolvase domain containing protein</fullName>
    </submittedName>
</protein>
<dbReference type="PANTHER" id="PTHR30461:SF2">
    <property type="entry name" value="SERINE RECOMBINASE PINE-RELATED"/>
    <property type="match status" value="1"/>
</dbReference>
<feature type="compositionally biased region" description="Basic and acidic residues" evidence="4">
    <location>
        <begin position="159"/>
        <end position="168"/>
    </location>
</feature>
<dbReference type="PROSITE" id="PS00397">
    <property type="entry name" value="RECOMBINASES_1"/>
    <property type="match status" value="1"/>
</dbReference>
<dbReference type="GO" id="GO:0015074">
    <property type="term" value="P:DNA integration"/>
    <property type="evidence" value="ECO:0007669"/>
    <property type="project" value="UniProtKB-KW"/>
</dbReference>
<dbReference type="PANTHER" id="PTHR30461">
    <property type="entry name" value="DNA-INVERTASE FROM LAMBDOID PROPHAGE"/>
    <property type="match status" value="1"/>
</dbReference>
<keyword evidence="1" id="KW-0229">DNA integration</keyword>
<dbReference type="InterPro" id="IPR006118">
    <property type="entry name" value="Recombinase_CS"/>
</dbReference>
<dbReference type="GO" id="GO:0003677">
    <property type="term" value="F:DNA binding"/>
    <property type="evidence" value="ECO:0007669"/>
    <property type="project" value="UniProtKB-KW"/>
</dbReference>
<dbReference type="InterPro" id="IPR050639">
    <property type="entry name" value="SSR_resolvase"/>
</dbReference>
<feature type="region of interest" description="Disordered" evidence="4">
    <location>
        <begin position="149"/>
        <end position="174"/>
    </location>
</feature>
<dbReference type="Gene3D" id="3.40.50.1390">
    <property type="entry name" value="Resolvase, N-terminal catalytic domain"/>
    <property type="match status" value="1"/>
</dbReference>
<evidence type="ECO:0000256" key="3">
    <source>
        <dbReference type="ARBA" id="ARBA00023172"/>
    </source>
</evidence>
<gene>
    <name evidence="6" type="ORF">TM448A03398_0011</name>
</gene>
<dbReference type="AlphaFoldDB" id="A0A6H1ZZF7"/>
<dbReference type="Pfam" id="PF00239">
    <property type="entry name" value="Resolvase"/>
    <property type="match status" value="1"/>
</dbReference>
<dbReference type="EMBL" id="MT144412">
    <property type="protein sequence ID" value="QJA53323.1"/>
    <property type="molecule type" value="Genomic_DNA"/>
</dbReference>
<dbReference type="InterPro" id="IPR036162">
    <property type="entry name" value="Resolvase-like_N_sf"/>
</dbReference>
<dbReference type="CDD" id="cd03768">
    <property type="entry name" value="SR_ResInv"/>
    <property type="match status" value="1"/>
</dbReference>